<proteinExistence type="predicted"/>
<organism evidence="2 3">
    <name type="scientific">Eisenbergiella tayi</name>
    <dbReference type="NCBI Taxonomy" id="1432052"/>
    <lineage>
        <taxon>Bacteria</taxon>
        <taxon>Bacillati</taxon>
        <taxon>Bacillota</taxon>
        <taxon>Clostridia</taxon>
        <taxon>Lachnospirales</taxon>
        <taxon>Lachnospiraceae</taxon>
        <taxon>Eisenbergiella</taxon>
    </lineage>
</organism>
<dbReference type="EMBL" id="MCGI01000005">
    <property type="protein sequence ID" value="ODM09364.1"/>
    <property type="molecule type" value="Genomic_DNA"/>
</dbReference>
<accession>A0A1E3AL17</accession>
<reference evidence="2 3" key="1">
    <citation type="submission" date="2016-07" db="EMBL/GenBank/DDBJ databases">
        <title>Characterization of isolates of Eisenbergiella tayi derived from blood cultures, using whole genome sequencing.</title>
        <authorList>
            <person name="Burdz T."/>
            <person name="Wiebe D."/>
            <person name="Huynh C."/>
            <person name="Bernard K."/>
        </authorList>
    </citation>
    <scope>NUCLEOTIDE SEQUENCE [LARGE SCALE GENOMIC DNA]</scope>
    <source>
        <strain evidence="2 3">NML 120489</strain>
    </source>
</reference>
<evidence type="ECO:0000313" key="2">
    <source>
        <dbReference type="EMBL" id="ODM09364.1"/>
    </source>
</evidence>
<feature type="transmembrane region" description="Helical" evidence="1">
    <location>
        <begin position="41"/>
        <end position="73"/>
    </location>
</feature>
<name>A0A1E3AL17_9FIRM</name>
<gene>
    <name evidence="2" type="ORF">BEH84_05114</name>
</gene>
<evidence type="ECO:0000256" key="1">
    <source>
        <dbReference type="SAM" id="Phobius"/>
    </source>
</evidence>
<comment type="caution">
    <text evidence="2">The sequence shown here is derived from an EMBL/GenBank/DDBJ whole genome shotgun (WGS) entry which is preliminary data.</text>
</comment>
<dbReference type="Proteomes" id="UP000095003">
    <property type="component" value="Unassembled WGS sequence"/>
</dbReference>
<protein>
    <submittedName>
        <fullName evidence="2">Uncharacterized protein</fullName>
    </submittedName>
</protein>
<keyword evidence="1" id="KW-1133">Transmembrane helix</keyword>
<dbReference type="AlphaFoldDB" id="A0A1E3AL17"/>
<evidence type="ECO:0000313" key="3">
    <source>
        <dbReference type="Proteomes" id="UP000095003"/>
    </source>
</evidence>
<keyword evidence="1" id="KW-0472">Membrane</keyword>
<sequence length="77" mass="8532">MIPAPYPWRCIRLPPCPEPLRPPSPALWDSLCIIRYRQKKVLFLTVLSLSFTANAAELLPAVVVATLVAYIAAKDGQ</sequence>
<keyword evidence="1" id="KW-0812">Transmembrane</keyword>